<dbReference type="GO" id="GO:0032259">
    <property type="term" value="P:methylation"/>
    <property type="evidence" value="ECO:0007669"/>
    <property type="project" value="UniProtKB-KW"/>
</dbReference>
<keyword evidence="3 6" id="KW-0808">Transferase</keyword>
<organism evidence="6 7">
    <name type="scientific">Nocardioides mangrovicus</name>
    <dbReference type="NCBI Taxonomy" id="2478913"/>
    <lineage>
        <taxon>Bacteria</taxon>
        <taxon>Bacillati</taxon>
        <taxon>Actinomycetota</taxon>
        <taxon>Actinomycetes</taxon>
        <taxon>Propionibacteriales</taxon>
        <taxon>Nocardioidaceae</taxon>
        <taxon>Nocardioides</taxon>
    </lineage>
</organism>
<dbReference type="EMBL" id="RDBE01000010">
    <property type="protein sequence ID" value="RLV48458.1"/>
    <property type="molecule type" value="Genomic_DNA"/>
</dbReference>
<dbReference type="AlphaFoldDB" id="A0A3L8P228"/>
<evidence type="ECO:0000256" key="1">
    <source>
        <dbReference type="ARBA" id="ARBA00008361"/>
    </source>
</evidence>
<evidence type="ECO:0000313" key="7">
    <source>
        <dbReference type="Proteomes" id="UP000281708"/>
    </source>
</evidence>
<dbReference type="SUPFAM" id="SSF53335">
    <property type="entry name" value="S-adenosyl-L-methionine-dependent methyltransferases"/>
    <property type="match status" value="1"/>
</dbReference>
<feature type="domain" description="Methyltransferase type 11" evidence="5">
    <location>
        <begin position="30"/>
        <end position="119"/>
    </location>
</feature>
<proteinExistence type="inferred from homology"/>
<dbReference type="Proteomes" id="UP000281708">
    <property type="component" value="Unassembled WGS sequence"/>
</dbReference>
<gene>
    <name evidence="6" type="ORF">D9V37_19710</name>
</gene>
<dbReference type="InterPro" id="IPR029063">
    <property type="entry name" value="SAM-dependent_MTases_sf"/>
</dbReference>
<evidence type="ECO:0000256" key="3">
    <source>
        <dbReference type="ARBA" id="ARBA00022679"/>
    </source>
</evidence>
<dbReference type="InterPro" id="IPR013216">
    <property type="entry name" value="Methyltransf_11"/>
</dbReference>
<dbReference type="GO" id="GO:0008757">
    <property type="term" value="F:S-adenosylmethionine-dependent methyltransferase activity"/>
    <property type="evidence" value="ECO:0007669"/>
    <property type="project" value="InterPro"/>
</dbReference>
<feature type="region of interest" description="Disordered" evidence="4">
    <location>
        <begin position="235"/>
        <end position="293"/>
    </location>
</feature>
<dbReference type="InterPro" id="IPR051052">
    <property type="entry name" value="Diverse_substrate_MTase"/>
</dbReference>
<accession>A0A3L8P228</accession>
<dbReference type="OrthoDB" id="9797252at2"/>
<keyword evidence="2 6" id="KW-0489">Methyltransferase</keyword>
<dbReference type="Gene3D" id="3.40.50.150">
    <property type="entry name" value="Vaccinia Virus protein VP39"/>
    <property type="match status" value="1"/>
</dbReference>
<evidence type="ECO:0000313" key="6">
    <source>
        <dbReference type="EMBL" id="RLV48458.1"/>
    </source>
</evidence>
<comment type="similarity">
    <text evidence="1">Belongs to the methyltransferase superfamily.</text>
</comment>
<dbReference type="CDD" id="cd02440">
    <property type="entry name" value="AdoMet_MTases"/>
    <property type="match status" value="1"/>
</dbReference>
<comment type="caution">
    <text evidence="6">The sequence shown here is derived from an EMBL/GenBank/DDBJ whole genome shotgun (WGS) entry which is preliminary data.</text>
</comment>
<evidence type="ECO:0000256" key="4">
    <source>
        <dbReference type="SAM" id="MobiDB-lite"/>
    </source>
</evidence>
<name>A0A3L8P228_9ACTN</name>
<dbReference type="Pfam" id="PF08241">
    <property type="entry name" value="Methyltransf_11"/>
    <property type="match status" value="1"/>
</dbReference>
<protein>
    <submittedName>
        <fullName evidence="6">SAM-dependent methyltransferase</fullName>
    </submittedName>
</protein>
<sequence length="293" mass="32622">MAEQYERGRPSYPDDAASWLTRGIAGSRVLELGAGTGKLTEVLDRTGCDVIATDPDERMLYHLRHHLPDLPVAVAAAERIPLPSRSVDVVVAAQAFHWFDLPRAVPEIARVLRPYGVLALVWNYRDEQVPWVKKLGRLIGGPLQESDPTVSLAGFEQVVNIEQQSFRHWHSLDRGALLDMVSSRSYIATLEEAEREEKLAEVSGLYDDYGRGADGMRLPYVTRCYRIALRDLAPEPDPRRHAASRPRPTPDEGADPVDAGEPTVAMDRADLPLGRRSPRPEDPDDGPVLIDLR</sequence>
<evidence type="ECO:0000256" key="2">
    <source>
        <dbReference type="ARBA" id="ARBA00022603"/>
    </source>
</evidence>
<keyword evidence="7" id="KW-1185">Reference proteome</keyword>
<evidence type="ECO:0000259" key="5">
    <source>
        <dbReference type="Pfam" id="PF08241"/>
    </source>
</evidence>
<dbReference type="PANTHER" id="PTHR44942">
    <property type="entry name" value="METHYLTRANSF_11 DOMAIN-CONTAINING PROTEIN"/>
    <property type="match status" value="1"/>
</dbReference>
<dbReference type="PANTHER" id="PTHR44942:SF4">
    <property type="entry name" value="METHYLTRANSFERASE TYPE 11 DOMAIN-CONTAINING PROTEIN"/>
    <property type="match status" value="1"/>
</dbReference>
<reference evidence="6 7" key="1">
    <citation type="submission" date="2018-10" db="EMBL/GenBank/DDBJ databases">
        <title>Marmoricola sp. 4Q3S-7 whole genome shotgun sequence.</title>
        <authorList>
            <person name="Li F."/>
        </authorList>
    </citation>
    <scope>NUCLEOTIDE SEQUENCE [LARGE SCALE GENOMIC DNA]</scope>
    <source>
        <strain evidence="6 7">4Q3S-7</strain>
    </source>
</reference>